<feature type="transmembrane region" description="Helical" evidence="6">
    <location>
        <begin position="205"/>
        <end position="231"/>
    </location>
</feature>
<keyword evidence="5 6" id="KW-0472">Membrane</keyword>
<dbReference type="AlphaFoldDB" id="A0A518ENY4"/>
<dbReference type="Gene3D" id="1.20.1640.10">
    <property type="entry name" value="Multidrug efflux transporter AcrB transmembrane domain"/>
    <property type="match status" value="2"/>
</dbReference>
<sequence length="708" mass="73951">MPSPNGPAPPTNGRRRGPIVLLVLWVVALAGLGLYADGWSTDNRIERWGSQLDRDVSWEVLRDRFGGDEAVLVRLGGFGVEDAAAQAFAEQLGAELPKQAAVEDVVSPLSLLNRWPWPVTEPATNLERLVRGLDLQADGPPRIDFVLRIALGATPAERADLARSLDDLRERAKAAGLGLRYAGHPLVSAALDDEARRVERTFVPLLVLLAALGAWAFLRSVPLVAVALLPAATASVGSRAAARAFIGPSDLILVAVGPITFVLLLAGTLHVVLRFQHHVGAGMAPREAARAALLDKRLGCSLAALTTAIGFAVFRISALRSVADLGTLAAAAVLVVTPLSLFGSTYLLGALRSSRGSATASARPWRKLAAFVARRRGLFACAAIAVLVAGASTPTFLQTATDGLTYFAADHPVRVQFESLEAEGAGLSSAEVMIERKDESAWTVSQLASLELARALLAAPGATHVVGPELILDTIASGAGRLAAMPLLRKAGRLDESGKIARWTVRFPNGESEQTDALLAALHGVADARVPEGTAYVSGSLVRLHEVQATLVGTLARSLGLTLIATTILFLIVVRSARELLAALMVNLVPVAVILVAAVALGIPLDGATTMVAAVVLGLAVDNTFHLLHAAGPMPRTPRSRLHAFAEVGGAATVSSFSLALGFGTLLLSGFAPTSRFGGLCAIGAVAAWAADLLVLPALLPWRSQRRG</sequence>
<comment type="subcellular location">
    <subcellularLocation>
        <location evidence="1">Cell membrane</location>
        <topology evidence="1">Multi-pass membrane protein</topology>
    </subcellularLocation>
</comment>
<dbReference type="Proteomes" id="UP000320390">
    <property type="component" value="Chromosome"/>
</dbReference>
<dbReference type="PANTHER" id="PTHR33406:SF12">
    <property type="entry name" value="BLR2997 PROTEIN"/>
    <property type="match status" value="1"/>
</dbReference>
<feature type="transmembrane region" description="Helical" evidence="6">
    <location>
        <begin position="581"/>
        <end position="605"/>
    </location>
</feature>
<feature type="transmembrane region" description="Helical" evidence="6">
    <location>
        <begin position="377"/>
        <end position="397"/>
    </location>
</feature>
<name>A0A518ENY4_9BACT</name>
<protein>
    <submittedName>
        <fullName evidence="8">MMPL family protein</fullName>
    </submittedName>
</protein>
<gene>
    <name evidence="8" type="ORF">Poly30_13020</name>
</gene>
<dbReference type="PANTHER" id="PTHR33406">
    <property type="entry name" value="MEMBRANE PROTEIN MJ1562-RELATED"/>
    <property type="match status" value="1"/>
</dbReference>
<evidence type="ECO:0000256" key="1">
    <source>
        <dbReference type="ARBA" id="ARBA00004651"/>
    </source>
</evidence>
<feature type="domain" description="Membrane transport protein MMPL" evidence="7">
    <location>
        <begin position="75"/>
        <end position="375"/>
    </location>
</feature>
<feature type="transmembrane region" description="Helical" evidence="6">
    <location>
        <begin position="611"/>
        <end position="632"/>
    </location>
</feature>
<feature type="transmembrane region" description="Helical" evidence="6">
    <location>
        <begin position="251"/>
        <end position="273"/>
    </location>
</feature>
<dbReference type="EMBL" id="CP036434">
    <property type="protein sequence ID" value="QDV05800.1"/>
    <property type="molecule type" value="Genomic_DNA"/>
</dbReference>
<feature type="domain" description="Membrane transport protein MMPL" evidence="7">
    <location>
        <begin position="496"/>
        <end position="702"/>
    </location>
</feature>
<reference evidence="8 9" key="1">
    <citation type="submission" date="2019-02" db="EMBL/GenBank/DDBJ databases">
        <title>Deep-cultivation of Planctomycetes and their phenomic and genomic characterization uncovers novel biology.</title>
        <authorList>
            <person name="Wiegand S."/>
            <person name="Jogler M."/>
            <person name="Boedeker C."/>
            <person name="Pinto D."/>
            <person name="Vollmers J."/>
            <person name="Rivas-Marin E."/>
            <person name="Kohn T."/>
            <person name="Peeters S.H."/>
            <person name="Heuer A."/>
            <person name="Rast P."/>
            <person name="Oberbeckmann S."/>
            <person name="Bunk B."/>
            <person name="Jeske O."/>
            <person name="Meyerdierks A."/>
            <person name="Storesund J.E."/>
            <person name="Kallscheuer N."/>
            <person name="Luecker S."/>
            <person name="Lage O.M."/>
            <person name="Pohl T."/>
            <person name="Merkel B.J."/>
            <person name="Hornburger P."/>
            <person name="Mueller R.-W."/>
            <person name="Bruemmer F."/>
            <person name="Labrenz M."/>
            <person name="Spormann A.M."/>
            <person name="Op den Camp H."/>
            <person name="Overmann J."/>
            <person name="Amann R."/>
            <person name="Jetten M.S.M."/>
            <person name="Mascher T."/>
            <person name="Medema M.H."/>
            <person name="Devos D.P."/>
            <person name="Kaster A.-K."/>
            <person name="Ovreas L."/>
            <person name="Rohde M."/>
            <person name="Galperin M.Y."/>
            <person name="Jogler C."/>
        </authorList>
    </citation>
    <scope>NUCLEOTIDE SEQUENCE [LARGE SCALE GENOMIC DNA]</scope>
    <source>
        <strain evidence="8 9">Poly30</strain>
    </source>
</reference>
<evidence type="ECO:0000256" key="6">
    <source>
        <dbReference type="SAM" id="Phobius"/>
    </source>
</evidence>
<feature type="transmembrane region" description="Helical" evidence="6">
    <location>
        <begin position="644"/>
        <end position="671"/>
    </location>
</feature>
<keyword evidence="4 6" id="KW-1133">Transmembrane helix</keyword>
<dbReference type="OrthoDB" id="2112773at2"/>
<dbReference type="GO" id="GO:0005886">
    <property type="term" value="C:plasma membrane"/>
    <property type="evidence" value="ECO:0007669"/>
    <property type="project" value="UniProtKB-SubCell"/>
</dbReference>
<evidence type="ECO:0000256" key="2">
    <source>
        <dbReference type="ARBA" id="ARBA00022475"/>
    </source>
</evidence>
<feature type="transmembrane region" description="Helical" evidence="6">
    <location>
        <begin position="677"/>
        <end position="700"/>
    </location>
</feature>
<evidence type="ECO:0000313" key="8">
    <source>
        <dbReference type="EMBL" id="QDV05800.1"/>
    </source>
</evidence>
<evidence type="ECO:0000256" key="3">
    <source>
        <dbReference type="ARBA" id="ARBA00022692"/>
    </source>
</evidence>
<dbReference type="InterPro" id="IPR050545">
    <property type="entry name" value="Mycobact_MmpL"/>
</dbReference>
<evidence type="ECO:0000256" key="5">
    <source>
        <dbReference type="ARBA" id="ARBA00023136"/>
    </source>
</evidence>
<dbReference type="RefSeq" id="WP_145195421.1">
    <property type="nucleotide sequence ID" value="NZ_CP036434.1"/>
</dbReference>
<proteinExistence type="predicted"/>
<dbReference type="SUPFAM" id="SSF82866">
    <property type="entry name" value="Multidrug efflux transporter AcrB transmembrane domain"/>
    <property type="match status" value="2"/>
</dbReference>
<evidence type="ECO:0000259" key="7">
    <source>
        <dbReference type="Pfam" id="PF03176"/>
    </source>
</evidence>
<keyword evidence="3 6" id="KW-0812">Transmembrane</keyword>
<dbReference type="Pfam" id="PF03176">
    <property type="entry name" value="MMPL"/>
    <property type="match status" value="2"/>
</dbReference>
<keyword evidence="9" id="KW-1185">Reference proteome</keyword>
<feature type="transmembrane region" description="Helical" evidence="6">
    <location>
        <begin position="20"/>
        <end position="38"/>
    </location>
</feature>
<evidence type="ECO:0000313" key="9">
    <source>
        <dbReference type="Proteomes" id="UP000320390"/>
    </source>
</evidence>
<keyword evidence="2" id="KW-1003">Cell membrane</keyword>
<feature type="transmembrane region" description="Helical" evidence="6">
    <location>
        <begin position="555"/>
        <end position="574"/>
    </location>
</feature>
<organism evidence="8 9">
    <name type="scientific">Saltatorellus ferox</name>
    <dbReference type="NCBI Taxonomy" id="2528018"/>
    <lineage>
        <taxon>Bacteria</taxon>
        <taxon>Pseudomonadati</taxon>
        <taxon>Planctomycetota</taxon>
        <taxon>Planctomycetia</taxon>
        <taxon>Planctomycetia incertae sedis</taxon>
        <taxon>Saltatorellus</taxon>
    </lineage>
</organism>
<dbReference type="InterPro" id="IPR004869">
    <property type="entry name" value="MMPL_dom"/>
</dbReference>
<evidence type="ECO:0000256" key="4">
    <source>
        <dbReference type="ARBA" id="ARBA00022989"/>
    </source>
</evidence>
<feature type="transmembrane region" description="Helical" evidence="6">
    <location>
        <begin position="328"/>
        <end position="348"/>
    </location>
</feature>
<feature type="transmembrane region" description="Helical" evidence="6">
    <location>
        <begin position="294"/>
        <end position="316"/>
    </location>
</feature>
<accession>A0A518ENY4</accession>